<feature type="binding site" evidence="6">
    <location>
        <position position="80"/>
    </location>
    <ligand>
        <name>Zn(2+)</name>
        <dbReference type="ChEBI" id="CHEBI:29105"/>
    </ligand>
</feature>
<evidence type="ECO:0000256" key="3">
    <source>
        <dbReference type="ARBA" id="ARBA00022723"/>
    </source>
</evidence>
<feature type="binding site" evidence="6">
    <location>
        <position position="99"/>
    </location>
    <ligand>
        <name>Zn(2+)</name>
        <dbReference type="ChEBI" id="CHEBI:29105"/>
    </ligand>
</feature>
<keyword evidence="4 6" id="KW-0862">Zinc</keyword>
<evidence type="ECO:0000256" key="6">
    <source>
        <dbReference type="HAMAP-Rule" id="MF_01159"/>
    </source>
</evidence>
<comment type="subcellular location">
    <subcellularLocation>
        <location evidence="6">Cytoplasm</location>
        <location evidence="6">Nucleoid</location>
    </subcellularLocation>
    <text evidence="6">Localizes in tight foci, which correspond to the replisome at mid-cell throughout the cell cycle.</text>
</comment>
<keyword evidence="2 6" id="KW-0235">DNA replication</keyword>
<keyword evidence="3 6" id="KW-0479">Metal-binding</keyword>
<dbReference type="Pfam" id="PF06156">
    <property type="entry name" value="YabA"/>
    <property type="match status" value="1"/>
</dbReference>
<dbReference type="Proteomes" id="UP000254082">
    <property type="component" value="Unassembled WGS sequence"/>
</dbReference>
<dbReference type="HAMAP" id="MF_01159">
    <property type="entry name" value="YabA"/>
    <property type="match status" value="1"/>
</dbReference>
<dbReference type="PIRSF" id="PIRSF021439">
    <property type="entry name" value="DUF972"/>
    <property type="match status" value="1"/>
</dbReference>
<evidence type="ECO:0000256" key="4">
    <source>
        <dbReference type="ARBA" id="ARBA00022833"/>
    </source>
</evidence>
<organism evidence="8 9">
    <name type="scientific">Streptococcus downei MFe28</name>
    <dbReference type="NCBI Taxonomy" id="764290"/>
    <lineage>
        <taxon>Bacteria</taxon>
        <taxon>Bacillati</taxon>
        <taxon>Bacillota</taxon>
        <taxon>Bacilli</taxon>
        <taxon>Lactobacillales</taxon>
        <taxon>Streptococcaceae</taxon>
        <taxon>Streptococcus</taxon>
    </lineage>
</organism>
<comment type="subunit">
    <text evidence="6">Homotetramer. Interacts with both DnaA and DnaN, acting as a bridge between these two proteins.</text>
</comment>
<feature type="binding site" evidence="6">
    <location>
        <position position="82"/>
    </location>
    <ligand>
        <name>Zn(2+)</name>
        <dbReference type="ChEBI" id="CHEBI:29105"/>
    </ligand>
</feature>
<reference evidence="8 9" key="1">
    <citation type="submission" date="2018-06" db="EMBL/GenBank/DDBJ databases">
        <authorList>
            <consortium name="Pathogen Informatics"/>
            <person name="Doyle S."/>
        </authorList>
    </citation>
    <scope>NUCLEOTIDE SEQUENCE [LARGE SCALE GENOMIC DNA]</scope>
    <source>
        <strain evidence="9">NCTC 11391</strain>
    </source>
</reference>
<dbReference type="EMBL" id="UHFA01000002">
    <property type="protein sequence ID" value="SUN35808.1"/>
    <property type="molecule type" value="Genomic_DNA"/>
</dbReference>
<dbReference type="GO" id="GO:0043590">
    <property type="term" value="C:bacterial nucleoid"/>
    <property type="evidence" value="ECO:0007669"/>
    <property type="project" value="UniProtKB-UniRule"/>
</dbReference>
<evidence type="ECO:0000256" key="2">
    <source>
        <dbReference type="ARBA" id="ARBA00022705"/>
    </source>
</evidence>
<sequence length="106" mass="12435">MDKSELFTAFDDVSNNLMENFAQVELMKKKMQEIMEENSQLRLENAKLRERLSDVAGKMPAKSSSQGRRNLESIYEDGFHVCNDDYGKRRDDNEDCLFCMELLNRE</sequence>
<feature type="binding site" evidence="6">
    <location>
        <position position="96"/>
    </location>
    <ligand>
        <name>Zn(2+)</name>
        <dbReference type="ChEBI" id="CHEBI:29105"/>
    </ligand>
</feature>
<comment type="function">
    <text evidence="6">Involved in control of chromosome replication initiation. Inhibits the cooperative binding of DnaA to the oriC region, thus negatively regulating initiation of chromosome replication. Inhibits the ability of DnaA-ATP to form a helix on DNA; does not disassemble preformed DnaA-DNA helices. Decreases the residence time of DnaA on the chromosome at its binding sites (oriC, replication forks and promoter-binding sites). Tethers DnaA to the replication machinery via the DNA polymerase beta sliding clamp subunit (dnaN). Associates with oriC and other DnaA targets on the chromosome in a DnaA-dependent manner.</text>
</comment>
<dbReference type="GO" id="GO:0006260">
    <property type="term" value="P:DNA replication"/>
    <property type="evidence" value="ECO:0007669"/>
    <property type="project" value="UniProtKB-KW"/>
</dbReference>
<evidence type="ECO:0000256" key="1">
    <source>
        <dbReference type="ARBA" id="ARBA00022490"/>
    </source>
</evidence>
<keyword evidence="7" id="KW-0175">Coiled coil</keyword>
<dbReference type="GO" id="GO:0008270">
    <property type="term" value="F:zinc ion binding"/>
    <property type="evidence" value="ECO:0007669"/>
    <property type="project" value="UniProtKB-UniRule"/>
</dbReference>
<dbReference type="AlphaFoldDB" id="A0A380JCL6"/>
<protein>
    <recommendedName>
        <fullName evidence="6">Replication initiation control protein YabA</fullName>
    </recommendedName>
</protein>
<dbReference type="InterPro" id="IPR010377">
    <property type="entry name" value="YabA"/>
</dbReference>
<name>A0A380JCL6_STRDO</name>
<dbReference type="NCBIfam" id="NF009640">
    <property type="entry name" value="PRK13169.1-1"/>
    <property type="match status" value="1"/>
</dbReference>
<dbReference type="GO" id="GO:0008156">
    <property type="term" value="P:negative regulation of DNA replication"/>
    <property type="evidence" value="ECO:0007669"/>
    <property type="project" value="UniProtKB-UniRule"/>
</dbReference>
<evidence type="ECO:0000313" key="9">
    <source>
        <dbReference type="Proteomes" id="UP000254082"/>
    </source>
</evidence>
<keyword evidence="1 6" id="KW-0963">Cytoplasm</keyword>
<dbReference type="RefSeq" id="WP_003001172.1">
    <property type="nucleotide sequence ID" value="NZ_UHFA01000002.1"/>
</dbReference>
<dbReference type="OrthoDB" id="2112130at2"/>
<keyword evidence="9" id="KW-1185">Reference proteome</keyword>
<evidence type="ECO:0000313" key="8">
    <source>
        <dbReference type="EMBL" id="SUN35808.1"/>
    </source>
</evidence>
<comment type="similarity">
    <text evidence="6">Belongs to the YabA family.</text>
</comment>
<feature type="coiled-coil region" evidence="7">
    <location>
        <begin position="24"/>
        <end position="58"/>
    </location>
</feature>
<evidence type="ECO:0000256" key="7">
    <source>
        <dbReference type="SAM" id="Coils"/>
    </source>
</evidence>
<evidence type="ECO:0000256" key="5">
    <source>
        <dbReference type="ARBA" id="ARBA00022880"/>
    </source>
</evidence>
<proteinExistence type="inferred from homology"/>
<keyword evidence="5 6" id="KW-0236">DNA replication inhibitor</keyword>
<accession>A0A380JCL6</accession>
<gene>
    <name evidence="6 8" type="primary">yabA</name>
    <name evidence="8" type="ORF">NCTC11391_00847</name>
</gene>
<comment type="cofactor">
    <cofactor evidence="6">
        <name>Zn(2+)</name>
        <dbReference type="ChEBI" id="CHEBI:29105"/>
    </cofactor>
    <text evidence="6">Binds 1 zinc ion per subunit.</text>
</comment>